<dbReference type="OrthoDB" id="6159439at2759"/>
<evidence type="ECO:0000256" key="1">
    <source>
        <dbReference type="SAM" id="MobiDB-lite"/>
    </source>
</evidence>
<evidence type="ECO:0000313" key="2">
    <source>
        <dbReference type="EMBL" id="KOF91354.1"/>
    </source>
</evidence>
<feature type="compositionally biased region" description="Polar residues" evidence="1">
    <location>
        <begin position="189"/>
        <end position="199"/>
    </location>
</feature>
<proteinExistence type="predicted"/>
<accession>A0A0L8HQA7</accession>
<organism evidence="2">
    <name type="scientific">Octopus bimaculoides</name>
    <name type="common">California two-spotted octopus</name>
    <dbReference type="NCBI Taxonomy" id="37653"/>
    <lineage>
        <taxon>Eukaryota</taxon>
        <taxon>Metazoa</taxon>
        <taxon>Spiralia</taxon>
        <taxon>Lophotrochozoa</taxon>
        <taxon>Mollusca</taxon>
        <taxon>Cephalopoda</taxon>
        <taxon>Coleoidea</taxon>
        <taxon>Octopodiformes</taxon>
        <taxon>Octopoda</taxon>
        <taxon>Incirrata</taxon>
        <taxon>Octopodidae</taxon>
        <taxon>Octopus</taxon>
    </lineage>
</organism>
<dbReference type="EMBL" id="KQ417562">
    <property type="protein sequence ID" value="KOF91354.1"/>
    <property type="molecule type" value="Genomic_DNA"/>
</dbReference>
<sequence>MNPYAFRGWLPNAYAETASCDRNFPVYGSWSSGYFAPSSVYSLPADTPKQHANGPDWKIQSIYPHTMEHPTVTKDVTGTTVVSGTAPGVPVSHMKSSYDSVMYKGSSGNNHTGTKADMENSSKDDSQRSCCVLSCSCNNQQRINNYDTPWRGADVSTGVDLPGAKNGAMSSYQSFCQRGLNNNKNNMNSRTTAKQETSM</sequence>
<reference evidence="2" key="1">
    <citation type="submission" date="2015-07" db="EMBL/GenBank/DDBJ databases">
        <title>MeaNS - Measles Nucleotide Surveillance Program.</title>
        <authorList>
            <person name="Tran T."/>
            <person name="Druce J."/>
        </authorList>
    </citation>
    <scope>NUCLEOTIDE SEQUENCE</scope>
    <source>
        <strain evidence="2">UCB-OBI-ISO-001</strain>
        <tissue evidence="2">Gonad</tissue>
    </source>
</reference>
<protein>
    <submittedName>
        <fullName evidence="2">Uncharacterized protein</fullName>
    </submittedName>
</protein>
<gene>
    <name evidence="2" type="ORF">OCBIM_22009103mg</name>
</gene>
<feature type="region of interest" description="Disordered" evidence="1">
    <location>
        <begin position="180"/>
        <end position="199"/>
    </location>
</feature>
<name>A0A0L8HQA7_OCTBM</name>
<dbReference type="AlphaFoldDB" id="A0A0L8HQA7"/>